<organism evidence="1 2">
    <name type="scientific">Helicobacter marmotae</name>
    <dbReference type="NCBI Taxonomy" id="152490"/>
    <lineage>
        <taxon>Bacteria</taxon>
        <taxon>Pseudomonadati</taxon>
        <taxon>Campylobacterota</taxon>
        <taxon>Epsilonproteobacteria</taxon>
        <taxon>Campylobacterales</taxon>
        <taxon>Helicobacteraceae</taxon>
        <taxon>Helicobacter</taxon>
    </lineage>
</organism>
<dbReference type="AlphaFoldDB" id="A0A3D8I3W3"/>
<gene>
    <name evidence="1" type="ORF">CQA63_05155</name>
</gene>
<evidence type="ECO:0000313" key="2">
    <source>
        <dbReference type="Proteomes" id="UP000256599"/>
    </source>
</evidence>
<dbReference type="EMBL" id="NXLR01000008">
    <property type="protein sequence ID" value="RDU59860.1"/>
    <property type="molecule type" value="Genomic_DNA"/>
</dbReference>
<evidence type="ECO:0000313" key="1">
    <source>
        <dbReference type="EMBL" id="RDU59860.1"/>
    </source>
</evidence>
<name>A0A3D8I3W3_9HELI</name>
<dbReference type="OrthoDB" id="5322121at2"/>
<comment type="caution">
    <text evidence="1">The sequence shown here is derived from an EMBL/GenBank/DDBJ whole genome shotgun (WGS) entry which is preliminary data.</text>
</comment>
<dbReference type="Proteomes" id="UP000256599">
    <property type="component" value="Unassembled WGS sequence"/>
</dbReference>
<accession>A0A3D8I3W3</accession>
<protein>
    <recommendedName>
        <fullName evidence="3">GGDEF domain-containing protein</fullName>
    </recommendedName>
</protein>
<reference evidence="1 2" key="1">
    <citation type="submission" date="2018-04" db="EMBL/GenBank/DDBJ databases">
        <title>Novel Campyloabacter and Helicobacter Species and Strains.</title>
        <authorList>
            <person name="Mannion A.J."/>
            <person name="Shen Z."/>
            <person name="Fox J.G."/>
        </authorList>
    </citation>
    <scope>NUCLEOTIDE SEQUENCE [LARGE SCALE GENOMIC DNA]</scope>
    <source>
        <strain evidence="1 2">MIT 98-6070</strain>
    </source>
</reference>
<sequence>MKIDDISRKALQRLYFAKKPPTPKAYFDMFYEMAKLDGWEQIEELNWQMQWLNKFDKTEQEQLKKARNPDEFIEIAALLLRESKQNCSIEHLQSLKALIRKLLGTISDMFSIGAKNRYAFLFRLSSINQLEDTQKLVKYWEQFRASKMHIETLKRLTNIIAHTLRELDSQGKVSKEALELSSVLMMHPEMLVESRMLDGIEKLLGIKSSSKAEALYEDKEMLQSGCVAAFKVVNLDFSNKERVDIKEVNPKAMEILKKLCLNGLKNGFLVGDYKNGFALMFKGIDTQSALEQISPIAKQLEKQKFSYQGSTFTFSFELKVFDLKTFTSLKDMNEKLSHLLSEGT</sequence>
<evidence type="ECO:0008006" key="3">
    <source>
        <dbReference type="Google" id="ProtNLM"/>
    </source>
</evidence>
<proteinExistence type="predicted"/>
<keyword evidence="2" id="KW-1185">Reference proteome</keyword>